<feature type="transmembrane region" description="Helical" evidence="12">
    <location>
        <begin position="107"/>
        <end position="125"/>
    </location>
</feature>
<keyword evidence="8 12" id="KW-0472">Membrane</keyword>
<dbReference type="GO" id="GO:0140114">
    <property type="term" value="P:cellular detoxification of fluoride"/>
    <property type="evidence" value="ECO:0007669"/>
    <property type="project" value="UniProtKB-UniRule"/>
</dbReference>
<dbReference type="NCBIfam" id="TIGR00494">
    <property type="entry name" value="crcB"/>
    <property type="match status" value="1"/>
</dbReference>
<gene>
    <name evidence="12" type="primary">fluC</name>
    <name evidence="12" type="synonym">crcB</name>
    <name evidence="14" type="ORF">BECKDK2373B_GA0170837_10972</name>
    <name evidence="13" type="ORF">BECKDK2373C_GA0170839_10172</name>
</gene>
<protein>
    <recommendedName>
        <fullName evidence="12">Fluoride-specific ion channel FluC</fullName>
    </recommendedName>
</protein>
<keyword evidence="12" id="KW-0479">Metal-binding</keyword>
<keyword evidence="9 12" id="KW-0407">Ion channel</keyword>
<feature type="binding site" evidence="12">
    <location>
        <position position="79"/>
    </location>
    <ligand>
        <name>Na(+)</name>
        <dbReference type="ChEBI" id="CHEBI:29101"/>
        <note>structural</note>
    </ligand>
</feature>
<name>A0A450S5C5_9GAMM</name>
<evidence type="ECO:0000256" key="4">
    <source>
        <dbReference type="ARBA" id="ARBA00022692"/>
    </source>
</evidence>
<comment type="subcellular location">
    <subcellularLocation>
        <location evidence="1 12">Cell membrane</location>
        <topology evidence="1 12">Multi-pass membrane protein</topology>
    </subcellularLocation>
</comment>
<dbReference type="GO" id="GO:0005886">
    <property type="term" value="C:plasma membrane"/>
    <property type="evidence" value="ECO:0007669"/>
    <property type="project" value="UniProtKB-SubCell"/>
</dbReference>
<comment type="catalytic activity">
    <reaction evidence="11">
        <text>fluoride(in) = fluoride(out)</text>
        <dbReference type="Rhea" id="RHEA:76159"/>
        <dbReference type="ChEBI" id="CHEBI:17051"/>
    </reaction>
    <physiologicalReaction direction="left-to-right" evidence="11">
        <dbReference type="Rhea" id="RHEA:76160"/>
    </physiologicalReaction>
</comment>
<dbReference type="EMBL" id="CAADEY010000017">
    <property type="protein sequence ID" value="VFJ47075.1"/>
    <property type="molecule type" value="Genomic_DNA"/>
</dbReference>
<evidence type="ECO:0000256" key="9">
    <source>
        <dbReference type="ARBA" id="ARBA00023303"/>
    </source>
</evidence>
<evidence type="ECO:0000256" key="12">
    <source>
        <dbReference type="HAMAP-Rule" id="MF_00454"/>
    </source>
</evidence>
<accession>A0A450S5C5</accession>
<evidence type="ECO:0000313" key="14">
    <source>
        <dbReference type="EMBL" id="VFJ60963.1"/>
    </source>
</evidence>
<evidence type="ECO:0000256" key="8">
    <source>
        <dbReference type="ARBA" id="ARBA00023136"/>
    </source>
</evidence>
<feature type="binding site" evidence="12">
    <location>
        <position position="82"/>
    </location>
    <ligand>
        <name>Na(+)</name>
        <dbReference type="ChEBI" id="CHEBI:29101"/>
        <note>structural</note>
    </ligand>
</feature>
<organism evidence="13">
    <name type="scientific">Candidatus Kentrum sp. DK</name>
    <dbReference type="NCBI Taxonomy" id="2126562"/>
    <lineage>
        <taxon>Bacteria</taxon>
        <taxon>Pseudomonadati</taxon>
        <taxon>Pseudomonadota</taxon>
        <taxon>Gammaproteobacteria</taxon>
        <taxon>Candidatus Kentrum</taxon>
    </lineage>
</organism>
<keyword evidence="4 12" id="KW-0812">Transmembrane</keyword>
<dbReference type="EMBL" id="CAADEX010000097">
    <property type="protein sequence ID" value="VFJ60963.1"/>
    <property type="molecule type" value="Genomic_DNA"/>
</dbReference>
<evidence type="ECO:0000256" key="3">
    <source>
        <dbReference type="ARBA" id="ARBA00022519"/>
    </source>
</evidence>
<comment type="similarity">
    <text evidence="10 12">Belongs to the fluoride channel Fluc/FEX (TC 1.A.43) family.</text>
</comment>
<keyword evidence="7 12" id="KW-0406">Ion transport</keyword>
<keyword evidence="6 12" id="KW-0915">Sodium</keyword>
<comment type="function">
    <text evidence="12">Fluoride-specific ion channel. Important for reducing fluoride concentration in the cell, thus reducing its toxicity.</text>
</comment>
<evidence type="ECO:0000256" key="10">
    <source>
        <dbReference type="ARBA" id="ARBA00035120"/>
    </source>
</evidence>
<evidence type="ECO:0000256" key="1">
    <source>
        <dbReference type="ARBA" id="ARBA00004651"/>
    </source>
</evidence>
<dbReference type="GO" id="GO:0046872">
    <property type="term" value="F:metal ion binding"/>
    <property type="evidence" value="ECO:0007669"/>
    <property type="project" value="UniProtKB-KW"/>
</dbReference>
<feature type="transmembrane region" description="Helical" evidence="12">
    <location>
        <begin position="68"/>
        <end position="87"/>
    </location>
</feature>
<feature type="transmembrane region" description="Helical" evidence="12">
    <location>
        <begin position="34"/>
        <end position="56"/>
    </location>
</feature>
<dbReference type="PANTHER" id="PTHR28259">
    <property type="entry name" value="FLUORIDE EXPORT PROTEIN 1-RELATED"/>
    <property type="match status" value="1"/>
</dbReference>
<evidence type="ECO:0000256" key="11">
    <source>
        <dbReference type="ARBA" id="ARBA00035585"/>
    </source>
</evidence>
<dbReference type="GO" id="GO:0062054">
    <property type="term" value="F:fluoride channel activity"/>
    <property type="evidence" value="ECO:0007669"/>
    <property type="project" value="UniProtKB-UniRule"/>
</dbReference>
<reference evidence="13" key="1">
    <citation type="submission" date="2019-02" db="EMBL/GenBank/DDBJ databases">
        <authorList>
            <person name="Gruber-Vodicka R. H."/>
            <person name="Seah K. B. B."/>
        </authorList>
    </citation>
    <scope>NUCLEOTIDE SEQUENCE</scope>
    <source>
        <strain evidence="13">BECK_DK161</strain>
        <strain evidence="14">BECK_DK47</strain>
    </source>
</reference>
<proteinExistence type="inferred from homology"/>
<dbReference type="PANTHER" id="PTHR28259:SF1">
    <property type="entry name" value="FLUORIDE EXPORT PROTEIN 1-RELATED"/>
    <property type="match status" value="1"/>
</dbReference>
<evidence type="ECO:0000256" key="2">
    <source>
        <dbReference type="ARBA" id="ARBA00022475"/>
    </source>
</evidence>
<evidence type="ECO:0000313" key="13">
    <source>
        <dbReference type="EMBL" id="VFJ47075.1"/>
    </source>
</evidence>
<dbReference type="HAMAP" id="MF_00454">
    <property type="entry name" value="FluC"/>
    <property type="match status" value="1"/>
</dbReference>
<dbReference type="Pfam" id="PF02537">
    <property type="entry name" value="CRCB"/>
    <property type="match status" value="1"/>
</dbReference>
<dbReference type="AlphaFoldDB" id="A0A450S5C5"/>
<evidence type="ECO:0000256" key="7">
    <source>
        <dbReference type="ARBA" id="ARBA00023065"/>
    </source>
</evidence>
<comment type="activity regulation">
    <text evidence="12">Na(+) is not transported, but it plays an essential structural role and its presence is essential for fluoride channel function.</text>
</comment>
<evidence type="ECO:0000256" key="6">
    <source>
        <dbReference type="ARBA" id="ARBA00023053"/>
    </source>
</evidence>
<keyword evidence="3" id="KW-0997">Cell inner membrane</keyword>
<dbReference type="InterPro" id="IPR003691">
    <property type="entry name" value="FluC"/>
</dbReference>
<keyword evidence="2 12" id="KW-1003">Cell membrane</keyword>
<evidence type="ECO:0000256" key="5">
    <source>
        <dbReference type="ARBA" id="ARBA00022989"/>
    </source>
</evidence>
<keyword evidence="12" id="KW-0813">Transport</keyword>
<keyword evidence="5 12" id="KW-1133">Transmembrane helix</keyword>
<sequence length="127" mass="13992">MNLTLLAVGLGGFFGAIGRYLIFMVDRYLYHHYHFPLGTLFVNLTGSLLIGIALGFSVKYDILSRGTLGHYLFVTGFLGAFTTFSTFSQDNLLLLMERHYGSFTANILLNVVLGLALAGLGYWSVRG</sequence>